<dbReference type="EMBL" id="LAVA02000049">
    <property type="protein sequence ID" value="OIJ65802.1"/>
    <property type="molecule type" value="Genomic_DNA"/>
</dbReference>
<reference evidence="2" key="1">
    <citation type="submission" date="2016-10" db="EMBL/GenBank/DDBJ databases">
        <title>Genome sequence of Streptomyces mangrovisoli MUSC 149.</title>
        <authorList>
            <person name="Lee L.-H."/>
            <person name="Ser H.-L."/>
        </authorList>
    </citation>
    <scope>NUCLEOTIDE SEQUENCE [LARGE SCALE GENOMIC DNA]</scope>
    <source>
        <strain evidence="2">MUSC 149</strain>
    </source>
</reference>
<dbReference type="InterPro" id="IPR037401">
    <property type="entry name" value="SnoaL-like"/>
</dbReference>
<feature type="domain" description="SnoaL-like" evidence="1">
    <location>
        <begin position="18"/>
        <end position="134"/>
    </location>
</feature>
<organism evidence="2 3">
    <name type="scientific">Streptomyces mangrovisoli</name>
    <dbReference type="NCBI Taxonomy" id="1428628"/>
    <lineage>
        <taxon>Bacteria</taxon>
        <taxon>Bacillati</taxon>
        <taxon>Actinomycetota</taxon>
        <taxon>Actinomycetes</taxon>
        <taxon>Kitasatosporales</taxon>
        <taxon>Streptomycetaceae</taxon>
        <taxon>Streptomyces</taxon>
    </lineage>
</organism>
<evidence type="ECO:0000313" key="3">
    <source>
        <dbReference type="Proteomes" id="UP000034196"/>
    </source>
</evidence>
<protein>
    <recommendedName>
        <fullName evidence="1">SnoaL-like domain-containing protein</fullName>
    </recommendedName>
</protein>
<sequence>MTDTLTAEDLRPQAVLWEKWMELWNGNRDRAEEILADELTVHIPQYGMPDPAALRTPRQFTAWIEAFRSSYPDARIRTALGPFVDGDHVVARWIFEGTWQSGRPAGVTAAPGTPITLRGADVLRLDERGRIAEYWLSDDLMDVYVRLGAPLPTP</sequence>
<evidence type="ECO:0000259" key="1">
    <source>
        <dbReference type="Pfam" id="PF12680"/>
    </source>
</evidence>
<dbReference type="SUPFAM" id="SSF54427">
    <property type="entry name" value="NTF2-like"/>
    <property type="match status" value="1"/>
</dbReference>
<evidence type="ECO:0000313" key="2">
    <source>
        <dbReference type="EMBL" id="OIJ65802.1"/>
    </source>
</evidence>
<keyword evidence="3" id="KW-1185">Reference proteome</keyword>
<name>A0A1J4NUN3_9ACTN</name>
<accession>A0A1J4NUN3</accession>
<dbReference type="STRING" id="1428628.WN71_021360"/>
<gene>
    <name evidence="2" type="ORF">WN71_021360</name>
</gene>
<comment type="caution">
    <text evidence="2">The sequence shown here is derived from an EMBL/GenBank/DDBJ whole genome shotgun (WGS) entry which is preliminary data.</text>
</comment>
<dbReference type="RefSeq" id="WP_052743126.1">
    <property type="nucleotide sequence ID" value="NZ_LAVA02000049.1"/>
</dbReference>
<dbReference type="Proteomes" id="UP000034196">
    <property type="component" value="Unassembled WGS sequence"/>
</dbReference>
<dbReference type="Gene3D" id="3.10.450.50">
    <property type="match status" value="1"/>
</dbReference>
<dbReference type="InterPro" id="IPR032710">
    <property type="entry name" value="NTF2-like_dom_sf"/>
</dbReference>
<dbReference type="AlphaFoldDB" id="A0A1J4NUN3"/>
<proteinExistence type="predicted"/>
<dbReference type="Pfam" id="PF12680">
    <property type="entry name" value="SnoaL_2"/>
    <property type="match status" value="1"/>
</dbReference>